<proteinExistence type="inferred from homology"/>
<dbReference type="Gene3D" id="3.40.190.10">
    <property type="entry name" value="Periplasmic binding protein-like II"/>
    <property type="match status" value="1"/>
</dbReference>
<dbReference type="EMBL" id="JAFBCF010000001">
    <property type="protein sequence ID" value="MBM7799467.1"/>
    <property type="molecule type" value="Genomic_DNA"/>
</dbReference>
<dbReference type="SUPFAM" id="SSF53850">
    <property type="entry name" value="Periplasmic binding protein-like II"/>
    <property type="match status" value="1"/>
</dbReference>
<keyword evidence="4" id="KW-0732">Signal</keyword>
<accession>A0ABS2RLK6</accession>
<comment type="similarity">
    <text evidence="2">Belongs to the bacterial solute-binding protein 1 family.</text>
</comment>
<dbReference type="PANTHER" id="PTHR43649:SF31">
    <property type="entry name" value="SN-GLYCEROL-3-PHOSPHATE-BINDING PERIPLASMIC PROTEIN UGPB"/>
    <property type="match status" value="1"/>
</dbReference>
<name>A0ABS2RLK6_9ACTN</name>
<dbReference type="InterPro" id="IPR006311">
    <property type="entry name" value="TAT_signal"/>
</dbReference>
<evidence type="ECO:0000313" key="6">
    <source>
        <dbReference type="Proteomes" id="UP000704762"/>
    </source>
</evidence>
<evidence type="ECO:0000256" key="4">
    <source>
        <dbReference type="ARBA" id="ARBA00022729"/>
    </source>
</evidence>
<dbReference type="PROSITE" id="PS51318">
    <property type="entry name" value="TAT"/>
    <property type="match status" value="1"/>
</dbReference>
<dbReference type="InterPro" id="IPR050490">
    <property type="entry name" value="Bact_solute-bd_prot1"/>
</dbReference>
<dbReference type="Proteomes" id="UP000704762">
    <property type="component" value="Unassembled WGS sequence"/>
</dbReference>
<comment type="subcellular location">
    <subcellularLocation>
        <location evidence="1">Cell envelope</location>
    </subcellularLocation>
</comment>
<dbReference type="PANTHER" id="PTHR43649">
    <property type="entry name" value="ARABINOSE-BINDING PROTEIN-RELATED"/>
    <property type="match status" value="1"/>
</dbReference>
<comment type="caution">
    <text evidence="5">The sequence shown here is derived from an EMBL/GenBank/DDBJ whole genome shotgun (WGS) entry which is preliminary data.</text>
</comment>
<sequence>MTIPGKLSSPQLSRRRLLTGTAAAAGGLALPWLTGCTKDSSKNVAASTTGQWKAMTWEGKDEMKKWNLHLGNFFKKYPDMKWSVDFGIDWEQYWTKLQTSVAADAAPDMCWMHDTRLSLFASQGLLQPLDEYLTKATPEGWPDEFYRSQVDSFRYQDKQYAFPYDWAAGGLYINLDWLEKAGVQVPDESWTYDDLLEAAKKLTAKAGTPGKQWGLSLPTDSYFSYATVKAFGGEFVSGDPLEMHYTDPGTIAAYQYLYDAIWTHKVMPSNSQITAATGGSGDTSAFFSSGKVAMLHSLNDAAFVMEDLIKGRFRWTVAPMPTGPAGRFQGVGGSAFAIPKGSRHPDVTYEFIKYALSDPKSLPVTAKMGSMFVSNTKYWKDGVPSKDVLDPTAYKHTFYDLGKSAGTHPRYFPNYGRWDSSVYTKNMDNLWANKESDVAKVLGQIQTETQPLLQA</sequence>
<organism evidence="5 6">
    <name type="scientific">Microlunatus panaciterrae</name>
    <dbReference type="NCBI Taxonomy" id="400768"/>
    <lineage>
        <taxon>Bacteria</taxon>
        <taxon>Bacillati</taxon>
        <taxon>Actinomycetota</taxon>
        <taxon>Actinomycetes</taxon>
        <taxon>Propionibacteriales</taxon>
        <taxon>Propionibacteriaceae</taxon>
        <taxon>Microlunatus</taxon>
    </lineage>
</organism>
<dbReference type="InterPro" id="IPR006059">
    <property type="entry name" value="SBP"/>
</dbReference>
<dbReference type="CDD" id="cd13585">
    <property type="entry name" value="PBP2_TMBP_like"/>
    <property type="match status" value="1"/>
</dbReference>
<keyword evidence="6" id="KW-1185">Reference proteome</keyword>
<evidence type="ECO:0000256" key="3">
    <source>
        <dbReference type="ARBA" id="ARBA00022448"/>
    </source>
</evidence>
<evidence type="ECO:0000313" key="5">
    <source>
        <dbReference type="EMBL" id="MBM7799467.1"/>
    </source>
</evidence>
<reference evidence="5 6" key="1">
    <citation type="submission" date="2021-01" db="EMBL/GenBank/DDBJ databases">
        <title>Sequencing the genomes of 1000 actinobacteria strains.</title>
        <authorList>
            <person name="Klenk H.-P."/>
        </authorList>
    </citation>
    <scope>NUCLEOTIDE SEQUENCE [LARGE SCALE GENOMIC DNA]</scope>
    <source>
        <strain evidence="5 6">DSM 18662</strain>
    </source>
</reference>
<gene>
    <name evidence="5" type="ORF">JOE57_002388</name>
</gene>
<evidence type="ECO:0000256" key="2">
    <source>
        <dbReference type="ARBA" id="ARBA00008520"/>
    </source>
</evidence>
<keyword evidence="3" id="KW-0813">Transport</keyword>
<dbReference type="Pfam" id="PF01547">
    <property type="entry name" value="SBP_bac_1"/>
    <property type="match status" value="1"/>
</dbReference>
<dbReference type="RefSeq" id="WP_204918251.1">
    <property type="nucleotide sequence ID" value="NZ_BAAAQP010000003.1"/>
</dbReference>
<protein>
    <submittedName>
        <fullName evidence="5">Multiple sugar transport system substrate-binding protein</fullName>
    </submittedName>
</protein>
<evidence type="ECO:0000256" key="1">
    <source>
        <dbReference type="ARBA" id="ARBA00004196"/>
    </source>
</evidence>
<keyword evidence="5" id="KW-0762">Sugar transport</keyword>